<feature type="domain" description="KTSC" evidence="1">
    <location>
        <begin position="8"/>
        <end position="64"/>
    </location>
</feature>
<sequence>MKPHTVDSSIFSLVRYDATSDLPELEYINGSSRRWLSVPVRVFHSFCRARDPDACFRSCIDGHYTSLRGVLTF</sequence>
<reference evidence="2 3" key="1">
    <citation type="submission" date="2021-07" db="EMBL/GenBank/DDBJ databases">
        <title>A novel phosphonate cluster across the Pantoea species complex is important for pathogenicity in onion.</title>
        <authorList>
            <person name="Zhao M."/>
            <person name="Stice S."/>
            <person name="Shin G.Y."/>
            <person name="Coutinho T."/>
            <person name="Gitaitis R."/>
            <person name="Kvitko B."/>
            <person name="Dutta B."/>
        </authorList>
    </citation>
    <scope>NUCLEOTIDE SEQUENCE [LARGE SCALE GENOMIC DNA]</scope>
    <source>
        <strain evidence="2 3">BD 382</strain>
    </source>
</reference>
<accession>A0ABS6VJ76</accession>
<proteinExistence type="predicted"/>
<evidence type="ECO:0000259" key="1">
    <source>
        <dbReference type="Pfam" id="PF13619"/>
    </source>
</evidence>
<name>A0ABS6VJ76_9GAMM</name>
<dbReference type="Pfam" id="PF13619">
    <property type="entry name" value="KTSC"/>
    <property type="match status" value="1"/>
</dbReference>
<keyword evidence="3" id="KW-1185">Reference proteome</keyword>
<organism evidence="2 3">
    <name type="scientific">Pantoea allii</name>
    <dbReference type="NCBI Taxonomy" id="574096"/>
    <lineage>
        <taxon>Bacteria</taxon>
        <taxon>Pseudomonadati</taxon>
        <taxon>Pseudomonadota</taxon>
        <taxon>Gammaproteobacteria</taxon>
        <taxon>Enterobacterales</taxon>
        <taxon>Erwiniaceae</taxon>
        <taxon>Pantoea</taxon>
    </lineage>
</organism>
<evidence type="ECO:0000313" key="3">
    <source>
        <dbReference type="Proteomes" id="UP001197236"/>
    </source>
</evidence>
<evidence type="ECO:0000313" key="2">
    <source>
        <dbReference type="EMBL" id="MBW1259402.1"/>
    </source>
</evidence>
<dbReference type="EMBL" id="JAHVXZ010000016">
    <property type="protein sequence ID" value="MBW1259402.1"/>
    <property type="molecule type" value="Genomic_DNA"/>
</dbReference>
<protein>
    <submittedName>
        <fullName evidence="2">KTSC domain-containing protein</fullName>
    </submittedName>
</protein>
<gene>
    <name evidence="2" type="ORF">KYI95_19715</name>
</gene>
<dbReference type="Proteomes" id="UP001197236">
    <property type="component" value="Unassembled WGS sequence"/>
</dbReference>
<dbReference type="InterPro" id="IPR025309">
    <property type="entry name" value="KTSC_dom"/>
</dbReference>
<comment type="caution">
    <text evidence="2">The sequence shown here is derived from an EMBL/GenBank/DDBJ whole genome shotgun (WGS) entry which is preliminary data.</text>
</comment>